<gene>
    <name evidence="6" type="ORF">RHODGE_RHODGE_03168</name>
</gene>
<reference evidence="7" key="1">
    <citation type="submission" date="2018-10" db="EMBL/GenBank/DDBJ databases">
        <authorList>
            <person name="Peiro R."/>
            <person name="Begona"/>
            <person name="Cbmso G."/>
            <person name="Lopez M."/>
            <person name="Gonzalez S."/>
            <person name="Sacristan E."/>
            <person name="Castillo E."/>
        </authorList>
    </citation>
    <scope>NUCLEOTIDE SEQUENCE [LARGE SCALE GENOMIC DNA]</scope>
</reference>
<dbReference type="GO" id="GO:0042597">
    <property type="term" value="C:periplasmic space"/>
    <property type="evidence" value="ECO:0007669"/>
    <property type="project" value="UniProtKB-SubCell"/>
</dbReference>
<dbReference type="PANTHER" id="PTHR30024">
    <property type="entry name" value="ALIPHATIC SULFONATES-BINDING PROTEIN-RELATED"/>
    <property type="match status" value="1"/>
</dbReference>
<dbReference type="EMBL" id="UWOC01000159">
    <property type="protein sequence ID" value="VCU09484.1"/>
    <property type="molecule type" value="Genomic_DNA"/>
</dbReference>
<comment type="subcellular location">
    <subcellularLocation>
        <location evidence="1">Periplasm</location>
    </subcellularLocation>
</comment>
<name>A0A447CW29_9BRAD</name>
<dbReference type="Pfam" id="PF09084">
    <property type="entry name" value="NMT1"/>
    <property type="match status" value="1"/>
</dbReference>
<organism evidence="6 7">
    <name type="scientific">Rhodoplanes serenus</name>
    <dbReference type="NCBI Taxonomy" id="200615"/>
    <lineage>
        <taxon>Bacteria</taxon>
        <taxon>Pseudomonadati</taxon>
        <taxon>Pseudomonadota</taxon>
        <taxon>Alphaproteobacteria</taxon>
        <taxon>Hyphomicrobiales</taxon>
        <taxon>Nitrobacteraceae</taxon>
        <taxon>Rhodoplanes</taxon>
    </lineage>
</organism>
<evidence type="ECO:0000259" key="5">
    <source>
        <dbReference type="Pfam" id="PF09084"/>
    </source>
</evidence>
<evidence type="ECO:0000313" key="7">
    <source>
        <dbReference type="Proteomes" id="UP000289200"/>
    </source>
</evidence>
<dbReference type="Proteomes" id="UP000289200">
    <property type="component" value="Unassembled WGS sequence"/>
</dbReference>
<dbReference type="Gene3D" id="3.40.190.10">
    <property type="entry name" value="Periplasmic binding protein-like II"/>
    <property type="match status" value="2"/>
</dbReference>
<dbReference type="InterPro" id="IPR015168">
    <property type="entry name" value="SsuA/THI5"/>
</dbReference>
<accession>A0A447CW29</accession>
<evidence type="ECO:0000256" key="3">
    <source>
        <dbReference type="ARBA" id="ARBA00022729"/>
    </source>
</evidence>
<dbReference type="SUPFAM" id="SSF53850">
    <property type="entry name" value="Periplasmic binding protein-like II"/>
    <property type="match status" value="1"/>
</dbReference>
<comment type="caution">
    <text evidence="6">The sequence shown here is derived from an EMBL/GenBank/DDBJ whole genome shotgun (WGS) entry which is preliminary data.</text>
</comment>
<evidence type="ECO:0000256" key="4">
    <source>
        <dbReference type="SAM" id="SignalP"/>
    </source>
</evidence>
<keyword evidence="7" id="KW-1185">Reference proteome</keyword>
<dbReference type="RefSeq" id="WP_129609806.1">
    <property type="nucleotide sequence ID" value="NZ_UWOC01000159.1"/>
</dbReference>
<dbReference type="AlphaFoldDB" id="A0A447CW29"/>
<dbReference type="PANTHER" id="PTHR30024:SF47">
    <property type="entry name" value="TAURINE-BINDING PERIPLASMIC PROTEIN"/>
    <property type="match status" value="1"/>
</dbReference>
<feature type="signal peptide" evidence="4">
    <location>
        <begin position="1"/>
        <end position="24"/>
    </location>
</feature>
<evidence type="ECO:0000256" key="2">
    <source>
        <dbReference type="ARBA" id="ARBA00010742"/>
    </source>
</evidence>
<evidence type="ECO:0000256" key="1">
    <source>
        <dbReference type="ARBA" id="ARBA00004418"/>
    </source>
</evidence>
<comment type="similarity">
    <text evidence="2">Belongs to the bacterial solute-binding protein SsuA/TauA family.</text>
</comment>
<dbReference type="OrthoDB" id="9134331at2"/>
<feature type="domain" description="SsuA/THI5-like" evidence="5">
    <location>
        <begin position="50"/>
        <end position="248"/>
    </location>
</feature>
<feature type="chain" id="PRO_5019435006" description="SsuA/THI5-like domain-containing protein" evidence="4">
    <location>
        <begin position="25"/>
        <end position="327"/>
    </location>
</feature>
<evidence type="ECO:0000313" key="6">
    <source>
        <dbReference type="EMBL" id="VCU09484.1"/>
    </source>
</evidence>
<proteinExistence type="inferred from homology"/>
<protein>
    <recommendedName>
        <fullName evidence="5">SsuA/THI5-like domain-containing protein</fullName>
    </recommendedName>
</protein>
<keyword evidence="3 4" id="KW-0732">Signal</keyword>
<sequence>MPVRKTTALLALAAALLMPAAAVAQEKIRVGYWTSGFSVGFGAVLEVGKFLEAQGLAPEFVKFSDVNGPTKALITQSIDVAFGAPATGAFTLGGEGAPLEVALVTQIAEATFVTKDGSPIRSLADLKGKKVGMSPAGSAMYAITTAVLERNHDLKRSDYTAVPGNEGRLLQFLTQGDIDVAALRAVTLASVADVKLRPLGNVVEEWQRMTGAKAPPILAVALVHQSFARQSPQAVTKFVKGIMAATAFGRSETEKAADILRRTANLDARDATSYVKLWDQIYIASLEPADIATLKTMAEVFRAAGTIEKPVPDTLFAPAAYQQAKAP</sequence>